<keyword evidence="9" id="KW-1185">Reference proteome</keyword>
<dbReference type="InterPro" id="IPR019874">
    <property type="entry name" value="RF_methyltr_PrmC"/>
</dbReference>
<dbReference type="CDD" id="cd02440">
    <property type="entry name" value="AdoMet_MTases"/>
    <property type="match status" value="1"/>
</dbReference>
<dbReference type="InterPro" id="IPR004556">
    <property type="entry name" value="HemK-like"/>
</dbReference>
<evidence type="ECO:0000313" key="9">
    <source>
        <dbReference type="Proteomes" id="UP000004688"/>
    </source>
</evidence>
<feature type="binding site" evidence="5">
    <location>
        <position position="168"/>
    </location>
    <ligand>
        <name>S-adenosyl-L-methionine</name>
        <dbReference type="ChEBI" id="CHEBI:59789"/>
    </ligand>
</feature>
<dbReference type="PROSITE" id="PS00092">
    <property type="entry name" value="N6_MTASE"/>
    <property type="match status" value="1"/>
</dbReference>
<keyword evidence="1 5" id="KW-0489">Methyltransferase</keyword>
<dbReference type="NCBIfam" id="TIGR00536">
    <property type="entry name" value="hemK_fam"/>
    <property type="match status" value="1"/>
</dbReference>
<dbReference type="InterPro" id="IPR040758">
    <property type="entry name" value="PrmC_N"/>
</dbReference>
<dbReference type="PANTHER" id="PTHR18895">
    <property type="entry name" value="HEMK METHYLTRANSFERASE"/>
    <property type="match status" value="1"/>
</dbReference>
<evidence type="ECO:0000256" key="4">
    <source>
        <dbReference type="ARBA" id="ARBA00048391"/>
    </source>
</evidence>
<name>M9RRD3_9RHOB</name>
<dbReference type="GO" id="GO:0003676">
    <property type="term" value="F:nucleic acid binding"/>
    <property type="evidence" value="ECO:0007669"/>
    <property type="project" value="InterPro"/>
</dbReference>
<dbReference type="Proteomes" id="UP000004688">
    <property type="component" value="Chromosome"/>
</dbReference>
<comment type="function">
    <text evidence="5">Methylates the class 1 translation termination release factors RF1/PrfA and RF2/PrfB on the glutamine residue of the universally conserved GGQ motif.</text>
</comment>
<evidence type="ECO:0000256" key="5">
    <source>
        <dbReference type="HAMAP-Rule" id="MF_02126"/>
    </source>
</evidence>
<accession>M9RRD3</accession>
<dbReference type="EMBL" id="CP003742">
    <property type="protein sequence ID" value="AGI72345.1"/>
    <property type="molecule type" value="Genomic_DNA"/>
</dbReference>
<dbReference type="GO" id="GO:0032259">
    <property type="term" value="P:methylation"/>
    <property type="evidence" value="ECO:0007669"/>
    <property type="project" value="UniProtKB-KW"/>
</dbReference>
<evidence type="ECO:0000259" key="7">
    <source>
        <dbReference type="Pfam" id="PF17827"/>
    </source>
</evidence>
<comment type="catalytic activity">
    <reaction evidence="4 5">
        <text>L-glutaminyl-[peptide chain release factor] + S-adenosyl-L-methionine = N(5)-methyl-L-glutaminyl-[peptide chain release factor] + S-adenosyl-L-homocysteine + H(+)</text>
        <dbReference type="Rhea" id="RHEA:42896"/>
        <dbReference type="Rhea" id="RHEA-COMP:10271"/>
        <dbReference type="Rhea" id="RHEA-COMP:10272"/>
        <dbReference type="ChEBI" id="CHEBI:15378"/>
        <dbReference type="ChEBI" id="CHEBI:30011"/>
        <dbReference type="ChEBI" id="CHEBI:57856"/>
        <dbReference type="ChEBI" id="CHEBI:59789"/>
        <dbReference type="ChEBI" id="CHEBI:61891"/>
        <dbReference type="EC" id="2.1.1.297"/>
    </reaction>
</comment>
<evidence type="ECO:0000256" key="1">
    <source>
        <dbReference type="ARBA" id="ARBA00022603"/>
    </source>
</evidence>
<feature type="binding site" evidence="5">
    <location>
        <begin position="182"/>
        <end position="185"/>
    </location>
    <ligand>
        <name>substrate</name>
    </ligand>
</feature>
<dbReference type="RefSeq" id="WP_015495440.1">
    <property type="nucleotide sequence ID" value="NC_020908.1"/>
</dbReference>
<dbReference type="InterPro" id="IPR050320">
    <property type="entry name" value="N5-glutamine_MTase"/>
</dbReference>
<dbReference type="KEGG" id="oar:OA238_c22700"/>
<gene>
    <name evidence="5" type="primary">prmC</name>
    <name evidence="8" type="ORF">OA238_c22700</name>
</gene>
<dbReference type="EC" id="2.1.1.297" evidence="5"/>
<feature type="binding site" evidence="5">
    <location>
        <position position="182"/>
    </location>
    <ligand>
        <name>S-adenosyl-L-methionine</name>
        <dbReference type="ChEBI" id="CHEBI:59789"/>
    </ligand>
</feature>
<dbReference type="Gene3D" id="1.10.8.10">
    <property type="entry name" value="DNA helicase RuvA subunit, C-terminal domain"/>
    <property type="match status" value="1"/>
</dbReference>
<dbReference type="InterPro" id="IPR029063">
    <property type="entry name" value="SAM-dependent_MTases_sf"/>
</dbReference>
<evidence type="ECO:0000256" key="2">
    <source>
        <dbReference type="ARBA" id="ARBA00022679"/>
    </source>
</evidence>
<feature type="binding site" evidence="5">
    <location>
        <begin position="116"/>
        <end position="120"/>
    </location>
    <ligand>
        <name>S-adenosyl-L-methionine</name>
        <dbReference type="ChEBI" id="CHEBI:59789"/>
    </ligand>
</feature>
<dbReference type="GO" id="GO:0102559">
    <property type="term" value="F:peptide chain release factor N(5)-glutamine methyltransferase activity"/>
    <property type="evidence" value="ECO:0007669"/>
    <property type="project" value="UniProtKB-EC"/>
</dbReference>
<feature type="domain" description="Release factor glutamine methyltransferase N-terminal" evidence="7">
    <location>
        <begin position="6"/>
        <end position="75"/>
    </location>
</feature>
<feature type="binding site" evidence="5">
    <location>
        <position position="139"/>
    </location>
    <ligand>
        <name>S-adenosyl-L-methionine</name>
        <dbReference type="ChEBI" id="CHEBI:59789"/>
    </ligand>
</feature>
<dbReference type="eggNOG" id="COG2890">
    <property type="taxonomic scope" value="Bacteria"/>
</dbReference>
<dbReference type="STRING" id="391616.OA238_c22700"/>
<evidence type="ECO:0000313" key="8">
    <source>
        <dbReference type="EMBL" id="AGI72345.1"/>
    </source>
</evidence>
<evidence type="ECO:0000259" key="6">
    <source>
        <dbReference type="Pfam" id="PF05175"/>
    </source>
</evidence>
<dbReference type="Gene3D" id="3.40.50.150">
    <property type="entry name" value="Vaccinia Virus protein VP39"/>
    <property type="match status" value="1"/>
</dbReference>
<protein>
    <recommendedName>
        <fullName evidence="5">Release factor glutamine methyltransferase</fullName>
        <shortName evidence="5">RF MTase</shortName>
        <ecNumber evidence="5">2.1.1.297</ecNumber>
    </recommendedName>
    <alternativeName>
        <fullName evidence="5">N5-glutamine methyltransferase PrmC</fullName>
    </alternativeName>
    <alternativeName>
        <fullName evidence="5">Protein-(glutamine-N5) MTase PrmC</fullName>
    </alternativeName>
    <alternativeName>
        <fullName evidence="5">Protein-glutamine N-methyltransferase PrmC</fullName>
    </alternativeName>
</protein>
<keyword evidence="3 5" id="KW-0949">S-adenosyl-L-methionine</keyword>
<dbReference type="HOGENOM" id="CLU_018398_3_1_5"/>
<dbReference type="Pfam" id="PF17827">
    <property type="entry name" value="PrmC_N"/>
    <property type="match status" value="1"/>
</dbReference>
<comment type="similarity">
    <text evidence="5">Belongs to the protein N5-glutamine methyltransferase family. PrmC subfamily.</text>
</comment>
<evidence type="ECO:0000256" key="3">
    <source>
        <dbReference type="ARBA" id="ARBA00022691"/>
    </source>
</evidence>
<feature type="domain" description="Methyltransferase small" evidence="6">
    <location>
        <begin position="99"/>
        <end position="187"/>
    </location>
</feature>
<dbReference type="Pfam" id="PF05175">
    <property type="entry name" value="MTS"/>
    <property type="match status" value="1"/>
</dbReference>
<dbReference type="PANTHER" id="PTHR18895:SF74">
    <property type="entry name" value="MTRF1L RELEASE FACTOR GLUTAMINE METHYLTRANSFERASE"/>
    <property type="match status" value="1"/>
</dbReference>
<dbReference type="AlphaFoldDB" id="M9RRD3"/>
<keyword evidence="2 5" id="KW-0808">Transferase</keyword>
<dbReference type="InterPro" id="IPR007848">
    <property type="entry name" value="Small_mtfrase_dom"/>
</dbReference>
<reference evidence="8 9" key="1">
    <citation type="journal article" date="2013" name="PLoS ONE">
        <title>Poles Apart: Arctic and Antarctic Octadecabacter strains Share High Genome Plasticity and a New Type of Xanthorhodopsin.</title>
        <authorList>
            <person name="Vollmers J."/>
            <person name="Voget S."/>
            <person name="Dietrich S."/>
            <person name="Gollnow K."/>
            <person name="Smits M."/>
            <person name="Meyer K."/>
            <person name="Brinkhoff T."/>
            <person name="Simon M."/>
            <person name="Daniel R."/>
        </authorList>
    </citation>
    <scope>NUCLEOTIDE SEQUENCE [LARGE SCALE GENOMIC DNA]</scope>
    <source>
        <strain evidence="8 9">238</strain>
    </source>
</reference>
<organism evidence="8 9">
    <name type="scientific">Octadecabacter arcticus 238</name>
    <dbReference type="NCBI Taxonomy" id="391616"/>
    <lineage>
        <taxon>Bacteria</taxon>
        <taxon>Pseudomonadati</taxon>
        <taxon>Pseudomonadota</taxon>
        <taxon>Alphaproteobacteria</taxon>
        <taxon>Rhodobacterales</taxon>
        <taxon>Roseobacteraceae</taxon>
        <taxon>Octadecabacter</taxon>
    </lineage>
</organism>
<dbReference type="HAMAP" id="MF_02126">
    <property type="entry name" value="RF_methyltr_PrmC"/>
    <property type="match status" value="1"/>
</dbReference>
<dbReference type="InterPro" id="IPR002052">
    <property type="entry name" value="DNA_methylase_N6_adenine_CS"/>
</dbReference>
<proteinExistence type="inferred from homology"/>
<sequence>MIVQAALAMAVQILKQAKLEDPVRDARVLMAACLDIPFGRLTLHAHDEFEDAPEAAFFADIGQRAARTPVSHLLGYRDFYGRRFQVTPDVLDPRGDTETLIEAALAVPFADVLDLGTGSGCILVTLLAERGAVTGIGVDVSPRAVTVAEQNALRLGVQDRCAFAVSDWFKGVGVPFDLIVSNPPYIALDEMAGLAPELGYEPRLALTDEGDGLAAYREITAGAAGHLRQGGWLMVEIGPTQGGAVIALFEVAGLEQVGIRVDLDGRDRVVVGKKPH</sequence>
<dbReference type="NCBIfam" id="TIGR03534">
    <property type="entry name" value="RF_mod_PrmC"/>
    <property type="match status" value="1"/>
</dbReference>
<dbReference type="SUPFAM" id="SSF53335">
    <property type="entry name" value="S-adenosyl-L-methionine-dependent methyltransferases"/>
    <property type="match status" value="1"/>
</dbReference>